<comment type="subcellular location">
    <subcellularLocation>
        <location evidence="1">Cytoplasm</location>
        <location evidence="1">Cytosol</location>
    </subcellularLocation>
</comment>
<proteinExistence type="predicted"/>
<protein>
    <recommendedName>
        <fullName evidence="5">Flagellar protein FliT</fullName>
    </recommendedName>
</protein>
<evidence type="ECO:0000256" key="4">
    <source>
        <dbReference type="ARBA" id="ARBA00023186"/>
    </source>
</evidence>
<reference evidence="6 7" key="1">
    <citation type="submission" date="2018-01" db="EMBL/GenBank/DDBJ databases">
        <title>Complete and assembled Genome of Pantoea calida DSM22759T.</title>
        <authorList>
            <person name="Stevens M.J.A."/>
            <person name="Zurfluh K."/>
            <person name="Stephan R."/>
        </authorList>
    </citation>
    <scope>NUCLEOTIDE SEQUENCE [LARGE SCALE GENOMIC DNA]</scope>
    <source>
        <strain evidence="6 7">DSM 22759</strain>
    </source>
</reference>
<evidence type="ECO:0000256" key="5">
    <source>
        <dbReference type="ARBA" id="ARBA00093797"/>
    </source>
</evidence>
<keyword evidence="2" id="KW-0963">Cytoplasm</keyword>
<keyword evidence="4" id="KW-0143">Chaperone</keyword>
<evidence type="ECO:0000313" key="7">
    <source>
        <dbReference type="Proteomes" id="UP000237673"/>
    </source>
</evidence>
<evidence type="ECO:0000256" key="1">
    <source>
        <dbReference type="ARBA" id="ARBA00004514"/>
    </source>
</evidence>
<evidence type="ECO:0000313" key="6">
    <source>
        <dbReference type="EMBL" id="AUY23558.1"/>
    </source>
</evidence>
<dbReference type="Gene3D" id="1.20.58.380">
    <property type="entry name" value="Flagellar protein flit"/>
    <property type="match status" value="1"/>
</dbReference>
<keyword evidence="6" id="KW-0966">Cell projection</keyword>
<dbReference type="EMBL" id="CP026378">
    <property type="protein sequence ID" value="AUY23558.1"/>
    <property type="molecule type" value="Genomic_DNA"/>
</dbReference>
<keyword evidence="3" id="KW-1005">Bacterial flagellum biogenesis</keyword>
<keyword evidence="6" id="KW-0969">Cilium</keyword>
<organism evidence="6 7">
    <name type="scientific">Mixta calida</name>
    <dbReference type="NCBI Taxonomy" id="665913"/>
    <lineage>
        <taxon>Bacteria</taxon>
        <taxon>Pseudomonadati</taxon>
        <taxon>Pseudomonadota</taxon>
        <taxon>Gammaproteobacteria</taxon>
        <taxon>Enterobacterales</taxon>
        <taxon>Erwiniaceae</taxon>
        <taxon>Mixta</taxon>
    </lineage>
</organism>
<dbReference type="InterPro" id="IPR008622">
    <property type="entry name" value="FliT"/>
</dbReference>
<keyword evidence="6" id="KW-0282">Flagellum</keyword>
<keyword evidence="7" id="KW-1185">Reference proteome</keyword>
<dbReference type="GeneID" id="84631332"/>
<gene>
    <name evidence="6" type="ORF">C2E16_00610</name>
</gene>
<name>A0ABM6RWD5_9GAMM</name>
<evidence type="ECO:0000256" key="2">
    <source>
        <dbReference type="ARBA" id="ARBA00022490"/>
    </source>
</evidence>
<accession>A0ABM6RWD5</accession>
<dbReference type="RefSeq" id="WP_084971156.1">
    <property type="nucleotide sequence ID" value="NZ_CAXOMJ010000005.1"/>
</dbReference>
<dbReference type="Proteomes" id="UP000237673">
    <property type="component" value="Chromosome"/>
</dbReference>
<sequence length="112" mass="12637">MNKLINKDYAAIYQINQTMLLMARQGEWDDFVTLAENYVVTLGAALEQIPETLSEEEKMEIGSLLMALQNNEAEINRALEARLDTLRKGITSLSHGKKCSQAYTNQVISPFQ</sequence>
<dbReference type="Pfam" id="PF05400">
    <property type="entry name" value="FliT"/>
    <property type="match status" value="1"/>
</dbReference>
<evidence type="ECO:0000256" key="3">
    <source>
        <dbReference type="ARBA" id="ARBA00022795"/>
    </source>
</evidence>